<dbReference type="EMBL" id="CM042053">
    <property type="protein sequence ID" value="KAI3714961.1"/>
    <property type="molecule type" value="Genomic_DNA"/>
</dbReference>
<organism evidence="1 2">
    <name type="scientific">Arctium lappa</name>
    <name type="common">Greater burdock</name>
    <name type="synonym">Lappa major</name>
    <dbReference type="NCBI Taxonomy" id="4217"/>
    <lineage>
        <taxon>Eukaryota</taxon>
        <taxon>Viridiplantae</taxon>
        <taxon>Streptophyta</taxon>
        <taxon>Embryophyta</taxon>
        <taxon>Tracheophyta</taxon>
        <taxon>Spermatophyta</taxon>
        <taxon>Magnoliopsida</taxon>
        <taxon>eudicotyledons</taxon>
        <taxon>Gunneridae</taxon>
        <taxon>Pentapetalae</taxon>
        <taxon>asterids</taxon>
        <taxon>campanulids</taxon>
        <taxon>Asterales</taxon>
        <taxon>Asteraceae</taxon>
        <taxon>Carduoideae</taxon>
        <taxon>Cardueae</taxon>
        <taxon>Arctiinae</taxon>
        <taxon>Arctium</taxon>
    </lineage>
</organism>
<evidence type="ECO:0000313" key="2">
    <source>
        <dbReference type="Proteomes" id="UP001055879"/>
    </source>
</evidence>
<proteinExistence type="predicted"/>
<comment type="caution">
    <text evidence="1">The sequence shown here is derived from an EMBL/GenBank/DDBJ whole genome shotgun (WGS) entry which is preliminary data.</text>
</comment>
<name>A0ACB9AZ19_ARCLA</name>
<reference evidence="1 2" key="2">
    <citation type="journal article" date="2022" name="Mol. Ecol. Resour.">
        <title>The genomes of chicory, endive, great burdock and yacon provide insights into Asteraceae paleo-polyploidization history and plant inulin production.</title>
        <authorList>
            <person name="Fan W."/>
            <person name="Wang S."/>
            <person name="Wang H."/>
            <person name="Wang A."/>
            <person name="Jiang F."/>
            <person name="Liu H."/>
            <person name="Zhao H."/>
            <person name="Xu D."/>
            <person name="Zhang Y."/>
        </authorList>
    </citation>
    <scope>NUCLEOTIDE SEQUENCE [LARGE SCALE GENOMIC DNA]</scope>
    <source>
        <strain evidence="2">cv. Niubang</strain>
    </source>
</reference>
<dbReference type="Proteomes" id="UP001055879">
    <property type="component" value="Linkage Group LG07"/>
</dbReference>
<evidence type="ECO:0000313" key="1">
    <source>
        <dbReference type="EMBL" id="KAI3714961.1"/>
    </source>
</evidence>
<sequence>MNPEERSSMMYCPLTVPDMKTTGRTVPVPGYDAWRFEDDVVDDARDNHEVHKKGKGKDDHRGREGYVSGRLPIYKEVILLNNLIDCARPGEEIVKNGVSEGQFNEVLMNKMDRYACHCCYVYCCPEETSYTVLSCEAKGNLLEGSPID</sequence>
<keyword evidence="2" id="KW-1185">Reference proteome</keyword>
<gene>
    <name evidence="1" type="ORF">L6452_21924</name>
</gene>
<protein>
    <submittedName>
        <fullName evidence="1">Uncharacterized protein</fullName>
    </submittedName>
</protein>
<reference evidence="2" key="1">
    <citation type="journal article" date="2022" name="Mol. Ecol. Resour.">
        <title>The genomes of chicory, endive, great burdock and yacon provide insights into Asteraceae palaeo-polyploidization history and plant inulin production.</title>
        <authorList>
            <person name="Fan W."/>
            <person name="Wang S."/>
            <person name="Wang H."/>
            <person name="Wang A."/>
            <person name="Jiang F."/>
            <person name="Liu H."/>
            <person name="Zhao H."/>
            <person name="Xu D."/>
            <person name="Zhang Y."/>
        </authorList>
    </citation>
    <scope>NUCLEOTIDE SEQUENCE [LARGE SCALE GENOMIC DNA]</scope>
    <source>
        <strain evidence="2">cv. Niubang</strain>
    </source>
</reference>
<accession>A0ACB9AZ19</accession>